<dbReference type="EMBL" id="VOBR01000007">
    <property type="protein sequence ID" value="TWP51709.1"/>
    <property type="molecule type" value="Genomic_DNA"/>
</dbReference>
<sequence>MSTTSTILLTTATAGYAASTAYALHLFRRLHIDPLTGLGNREVLSILARRAARTRRGGAVGVLLLDIDGFKAVNDTHGHEAGNHVLRVLASRLAALRLPGEHPIRLHGDEFAVWLGCVPSGERGRQAAVHRADRVRAALAEPITVDGHRLRVAVSIGAHTLPAREVSLSALLAGADAAMYADKHDRRLTSLPATGRLRDQRPEPGLESA</sequence>
<dbReference type="PANTHER" id="PTHR46663:SF4">
    <property type="entry name" value="DIGUANYLATE CYCLASE DGCT-RELATED"/>
    <property type="match status" value="1"/>
</dbReference>
<dbReference type="PANTHER" id="PTHR46663">
    <property type="entry name" value="DIGUANYLATE CYCLASE DGCT-RELATED"/>
    <property type="match status" value="1"/>
</dbReference>
<dbReference type="NCBIfam" id="TIGR00254">
    <property type="entry name" value="GGDEF"/>
    <property type="match status" value="1"/>
</dbReference>
<protein>
    <submittedName>
        <fullName evidence="3">GGDEF domain-containing protein</fullName>
    </submittedName>
</protein>
<proteinExistence type="predicted"/>
<dbReference type="PROSITE" id="PS50887">
    <property type="entry name" value="GGDEF"/>
    <property type="match status" value="1"/>
</dbReference>
<evidence type="ECO:0000313" key="3">
    <source>
        <dbReference type="EMBL" id="TWP51709.1"/>
    </source>
</evidence>
<evidence type="ECO:0000256" key="1">
    <source>
        <dbReference type="SAM" id="MobiDB-lite"/>
    </source>
</evidence>
<feature type="region of interest" description="Disordered" evidence="1">
    <location>
        <begin position="190"/>
        <end position="209"/>
    </location>
</feature>
<dbReference type="RefSeq" id="WP_146351324.1">
    <property type="nucleotide sequence ID" value="NZ_VOBR01000007.1"/>
</dbReference>
<dbReference type="AlphaFoldDB" id="A0A563EVK8"/>
<dbReference type="InterPro" id="IPR000160">
    <property type="entry name" value="GGDEF_dom"/>
</dbReference>
<dbReference type="InterPro" id="IPR029787">
    <property type="entry name" value="Nucleotide_cyclase"/>
</dbReference>
<dbReference type="SMART" id="SM00267">
    <property type="entry name" value="GGDEF"/>
    <property type="match status" value="1"/>
</dbReference>
<dbReference type="Pfam" id="PF00990">
    <property type="entry name" value="GGDEF"/>
    <property type="match status" value="1"/>
</dbReference>
<reference evidence="3 4" key="1">
    <citation type="submission" date="2019-07" db="EMBL/GenBank/DDBJ databases">
        <title>Lentzea xizangensis sp. nov., isolated from Qinghai-Tibetan Plateau Soils.</title>
        <authorList>
            <person name="Huang J."/>
        </authorList>
    </citation>
    <scope>NUCLEOTIDE SEQUENCE [LARGE SCALE GENOMIC DNA]</scope>
    <source>
        <strain evidence="3 4">FXJ1.1311</strain>
    </source>
</reference>
<comment type="caution">
    <text evidence="3">The sequence shown here is derived from an EMBL/GenBank/DDBJ whole genome shotgun (WGS) entry which is preliminary data.</text>
</comment>
<name>A0A563EVK8_9PSEU</name>
<dbReference type="Proteomes" id="UP000316639">
    <property type="component" value="Unassembled WGS sequence"/>
</dbReference>
<feature type="domain" description="GGDEF" evidence="2">
    <location>
        <begin position="58"/>
        <end position="196"/>
    </location>
</feature>
<gene>
    <name evidence="3" type="ORF">FKR81_12640</name>
</gene>
<accession>A0A563EVK8</accession>
<organism evidence="3 4">
    <name type="scientific">Lentzea tibetensis</name>
    <dbReference type="NCBI Taxonomy" id="2591470"/>
    <lineage>
        <taxon>Bacteria</taxon>
        <taxon>Bacillati</taxon>
        <taxon>Actinomycetota</taxon>
        <taxon>Actinomycetes</taxon>
        <taxon>Pseudonocardiales</taxon>
        <taxon>Pseudonocardiaceae</taxon>
        <taxon>Lentzea</taxon>
    </lineage>
</organism>
<dbReference type="CDD" id="cd01949">
    <property type="entry name" value="GGDEF"/>
    <property type="match status" value="1"/>
</dbReference>
<evidence type="ECO:0000313" key="4">
    <source>
        <dbReference type="Proteomes" id="UP000316639"/>
    </source>
</evidence>
<keyword evidence="4" id="KW-1185">Reference proteome</keyword>
<dbReference type="InterPro" id="IPR052163">
    <property type="entry name" value="DGC-Regulatory_Protein"/>
</dbReference>
<feature type="compositionally biased region" description="Basic and acidic residues" evidence="1">
    <location>
        <begin position="196"/>
        <end position="209"/>
    </location>
</feature>
<dbReference type="InterPro" id="IPR043128">
    <property type="entry name" value="Rev_trsase/Diguanyl_cyclase"/>
</dbReference>
<dbReference type="Gene3D" id="3.30.70.270">
    <property type="match status" value="1"/>
</dbReference>
<dbReference type="SUPFAM" id="SSF55073">
    <property type="entry name" value="Nucleotide cyclase"/>
    <property type="match status" value="1"/>
</dbReference>
<evidence type="ECO:0000259" key="2">
    <source>
        <dbReference type="PROSITE" id="PS50887"/>
    </source>
</evidence>